<reference evidence="2" key="1">
    <citation type="submission" date="2021-11" db="EMBL/GenBank/DDBJ databases">
        <title>Complete genome sequence of Atopobiaceae bacterium TOC12.</title>
        <authorList>
            <person name="Morinaga K."/>
            <person name="Kusada H."/>
            <person name="Tamaki H."/>
        </authorList>
    </citation>
    <scope>NUCLEOTIDE SEQUENCE</scope>
    <source>
        <strain evidence="2">TOC12</strain>
    </source>
</reference>
<feature type="region of interest" description="Disordered" evidence="1">
    <location>
        <begin position="32"/>
        <end position="52"/>
    </location>
</feature>
<evidence type="ECO:0000256" key="1">
    <source>
        <dbReference type="SAM" id="MobiDB-lite"/>
    </source>
</evidence>
<name>A0AAU9CBS3_9ACTN</name>
<proteinExistence type="predicted"/>
<protein>
    <submittedName>
        <fullName evidence="2">Uncharacterized protein</fullName>
    </submittedName>
</protein>
<dbReference type="EMBL" id="AP025285">
    <property type="protein sequence ID" value="BDC91402.1"/>
    <property type="molecule type" value="Genomic_DNA"/>
</dbReference>
<organism evidence="2 3">
    <name type="scientific">Leptogranulimonas caecicola</name>
    <dbReference type="NCBI Taxonomy" id="2894156"/>
    <lineage>
        <taxon>Bacteria</taxon>
        <taxon>Bacillati</taxon>
        <taxon>Actinomycetota</taxon>
        <taxon>Coriobacteriia</taxon>
        <taxon>Coriobacteriales</taxon>
        <taxon>Kribbibacteriaceae</taxon>
        <taxon>Leptogranulimonas</taxon>
    </lineage>
</organism>
<evidence type="ECO:0000313" key="3">
    <source>
        <dbReference type="Proteomes" id="UP001431186"/>
    </source>
</evidence>
<dbReference type="RefSeq" id="WP_265591411.1">
    <property type="nucleotide sequence ID" value="NZ_AP025285.1"/>
</dbReference>
<dbReference type="Proteomes" id="UP001431186">
    <property type="component" value="Chromosome"/>
</dbReference>
<keyword evidence="3" id="KW-1185">Reference proteome</keyword>
<evidence type="ECO:0000313" key="2">
    <source>
        <dbReference type="EMBL" id="BDC91402.1"/>
    </source>
</evidence>
<gene>
    <name evidence="2" type="ORF">ATTO_12740</name>
</gene>
<dbReference type="KEGG" id="lcal:ATTO_12740"/>
<dbReference type="AlphaFoldDB" id="A0AAU9CBS3"/>
<sequence>MIQEPDGAWDERARLLWQIEYDLRCISWSLGRGKGKKPKPLKTPGEAKRQDEHLKASLASKAKVDEILASVIPDLAKSS</sequence>
<accession>A0AAU9CBS3</accession>